<dbReference type="PIRSF" id="PIRSF006060">
    <property type="entry name" value="AA_transporter"/>
    <property type="match status" value="1"/>
</dbReference>
<dbReference type="Gene3D" id="1.20.1740.10">
    <property type="entry name" value="Amino acid/polyamine transporter I"/>
    <property type="match status" value="1"/>
</dbReference>
<dbReference type="GO" id="GO:0055085">
    <property type="term" value="P:transmembrane transport"/>
    <property type="evidence" value="ECO:0007669"/>
    <property type="project" value="InterPro"/>
</dbReference>
<evidence type="ECO:0000256" key="3">
    <source>
        <dbReference type="ARBA" id="ARBA00022692"/>
    </source>
</evidence>
<dbReference type="GO" id="GO:0016020">
    <property type="term" value="C:membrane"/>
    <property type="evidence" value="ECO:0007669"/>
    <property type="project" value="UniProtKB-SubCell"/>
</dbReference>
<protein>
    <submittedName>
        <fullName evidence="10">L-asparagine transporter-like permease</fullName>
    </submittedName>
</protein>
<evidence type="ECO:0000256" key="7">
    <source>
        <dbReference type="SAM" id="MobiDB-lite"/>
    </source>
</evidence>
<dbReference type="OrthoDB" id="9780162at2"/>
<keyword evidence="6 8" id="KW-0472">Membrane</keyword>
<feature type="transmembrane region" description="Helical" evidence="8">
    <location>
        <begin position="343"/>
        <end position="362"/>
    </location>
</feature>
<keyword evidence="11" id="KW-1185">Reference proteome</keyword>
<evidence type="ECO:0000259" key="9">
    <source>
        <dbReference type="Pfam" id="PF00324"/>
    </source>
</evidence>
<evidence type="ECO:0000256" key="6">
    <source>
        <dbReference type="ARBA" id="ARBA00023136"/>
    </source>
</evidence>
<feature type="region of interest" description="Disordered" evidence="7">
    <location>
        <begin position="1"/>
        <end position="23"/>
    </location>
</feature>
<feature type="transmembrane region" description="Helical" evidence="8">
    <location>
        <begin position="170"/>
        <end position="190"/>
    </location>
</feature>
<proteinExistence type="predicted"/>
<evidence type="ECO:0000256" key="5">
    <source>
        <dbReference type="ARBA" id="ARBA00022989"/>
    </source>
</evidence>
<feature type="domain" description="Amino acid permease/ SLC12A" evidence="9">
    <location>
        <begin position="32"/>
        <end position="422"/>
    </location>
</feature>
<name>A0A2T4ZCY0_9BACL</name>
<feature type="transmembrane region" description="Helical" evidence="8">
    <location>
        <begin position="61"/>
        <end position="79"/>
    </location>
</feature>
<comment type="caution">
    <text evidence="10">The sequence shown here is derived from an EMBL/GenBank/DDBJ whole genome shotgun (WGS) entry which is preliminary data.</text>
</comment>
<dbReference type="Pfam" id="PF00324">
    <property type="entry name" value="AA_permease"/>
    <property type="match status" value="1"/>
</dbReference>
<keyword evidence="5 8" id="KW-1133">Transmembrane helix</keyword>
<feature type="transmembrane region" description="Helical" evidence="8">
    <location>
        <begin position="100"/>
        <end position="120"/>
    </location>
</feature>
<dbReference type="RefSeq" id="WP_107726988.1">
    <property type="nucleotide sequence ID" value="NZ_PZZP01000001.1"/>
</dbReference>
<dbReference type="GO" id="GO:0006865">
    <property type="term" value="P:amino acid transport"/>
    <property type="evidence" value="ECO:0007669"/>
    <property type="project" value="UniProtKB-KW"/>
</dbReference>
<feature type="transmembrane region" description="Helical" evidence="8">
    <location>
        <begin position="298"/>
        <end position="322"/>
    </location>
</feature>
<evidence type="ECO:0000256" key="2">
    <source>
        <dbReference type="ARBA" id="ARBA00022448"/>
    </source>
</evidence>
<dbReference type="Proteomes" id="UP000241639">
    <property type="component" value="Unassembled WGS sequence"/>
</dbReference>
<gene>
    <name evidence="10" type="ORF">C8J48_2385</name>
</gene>
<dbReference type="PANTHER" id="PTHR43495">
    <property type="entry name" value="GABA PERMEASE"/>
    <property type="match status" value="1"/>
</dbReference>
<feature type="transmembrane region" description="Helical" evidence="8">
    <location>
        <begin position="246"/>
        <end position="267"/>
    </location>
</feature>
<feature type="transmembrane region" description="Helical" evidence="8">
    <location>
        <begin position="408"/>
        <end position="427"/>
    </location>
</feature>
<feature type="transmembrane region" description="Helical" evidence="8">
    <location>
        <begin position="32"/>
        <end position="55"/>
    </location>
</feature>
<dbReference type="PANTHER" id="PTHR43495:SF5">
    <property type="entry name" value="GAMMA-AMINOBUTYRIC ACID PERMEASE"/>
    <property type="match status" value="1"/>
</dbReference>
<accession>A0A2T4ZCY0</accession>
<evidence type="ECO:0000313" key="11">
    <source>
        <dbReference type="Proteomes" id="UP000241639"/>
    </source>
</evidence>
<sequence length="457" mass="49548">MKYRDERGNKRSIHPRVQQQEAKETGMTAGRLVFVGIASIVGAGFFLATSSIFSLAGPATLFGYGIAWLVVATVIAALGEMVADEPGYGGSFRLYAEEHLGRGVAFVIGWTYWLAGVLIMSSEVTALGLFVQRWFPHWPLWLLVAVFALLALGLNLLGTEKFGKVESLFAVIKIAALIGFVIAAIVIYGGEATLGRLLPHTVTTWFPNGLTGLWSAMILIFFTFGGIEVTGMAAGELRNPAPVPSAFRRLMILLLILYLLPLTLVVLTKPLHHLSPQESPFITVLSSVPFAGDLLNGVMIAAAFSTMVAAMFAVARVLLSLAEDGDAPSTLLTRNRRGVPMRALFASSGGLIIAVGLSFFLPKEVYELLSTSAGINLVLVWLVILWAHHNYKRQTRAKKGTHPMWGYPWRNTAAAVGIFLVLAGSLLERRHLISFLFSLGALLLITIGYRIKLAQGK</sequence>
<reference evidence="10 11" key="1">
    <citation type="submission" date="2018-04" db="EMBL/GenBank/DDBJ databases">
        <title>Genomic Encyclopedia of Archaeal and Bacterial Type Strains, Phase II (KMG-II): from individual species to whole genera.</title>
        <authorList>
            <person name="Goeker M."/>
        </authorList>
    </citation>
    <scope>NUCLEOTIDE SEQUENCE [LARGE SCALE GENOMIC DNA]</scope>
    <source>
        <strain evidence="10 11">DSM 45169</strain>
    </source>
</reference>
<feature type="transmembrane region" description="Helical" evidence="8">
    <location>
        <begin position="433"/>
        <end position="451"/>
    </location>
</feature>
<organism evidence="10 11">
    <name type="scientific">Desmospora activa DSM 45169</name>
    <dbReference type="NCBI Taxonomy" id="1121389"/>
    <lineage>
        <taxon>Bacteria</taxon>
        <taxon>Bacillati</taxon>
        <taxon>Bacillota</taxon>
        <taxon>Bacilli</taxon>
        <taxon>Bacillales</taxon>
        <taxon>Thermoactinomycetaceae</taxon>
        <taxon>Desmospora</taxon>
    </lineage>
</organism>
<feature type="transmembrane region" description="Helical" evidence="8">
    <location>
        <begin position="368"/>
        <end position="387"/>
    </location>
</feature>
<evidence type="ECO:0000256" key="4">
    <source>
        <dbReference type="ARBA" id="ARBA00022970"/>
    </source>
</evidence>
<dbReference type="EMBL" id="PZZP01000001">
    <property type="protein sequence ID" value="PTM59754.1"/>
    <property type="molecule type" value="Genomic_DNA"/>
</dbReference>
<feature type="transmembrane region" description="Helical" evidence="8">
    <location>
        <begin position="210"/>
        <end position="234"/>
    </location>
</feature>
<keyword evidence="4" id="KW-0029">Amino-acid transport</keyword>
<comment type="subcellular location">
    <subcellularLocation>
        <location evidence="1">Membrane</location>
        <topology evidence="1">Multi-pass membrane protein</topology>
    </subcellularLocation>
</comment>
<dbReference type="AlphaFoldDB" id="A0A2T4ZCY0"/>
<dbReference type="InterPro" id="IPR004841">
    <property type="entry name" value="AA-permease/SLC12A_dom"/>
</dbReference>
<feature type="transmembrane region" description="Helical" evidence="8">
    <location>
        <begin position="140"/>
        <end position="158"/>
    </location>
</feature>
<keyword evidence="2" id="KW-0813">Transport</keyword>
<evidence type="ECO:0000313" key="10">
    <source>
        <dbReference type="EMBL" id="PTM59754.1"/>
    </source>
</evidence>
<keyword evidence="3 8" id="KW-0812">Transmembrane</keyword>
<evidence type="ECO:0000256" key="1">
    <source>
        <dbReference type="ARBA" id="ARBA00004141"/>
    </source>
</evidence>
<evidence type="ECO:0000256" key="8">
    <source>
        <dbReference type="SAM" id="Phobius"/>
    </source>
</evidence>